<dbReference type="GO" id="GO:0043531">
    <property type="term" value="F:ADP binding"/>
    <property type="evidence" value="ECO:0007669"/>
    <property type="project" value="InterPro"/>
</dbReference>
<dbReference type="HOGENOM" id="CLU_2227128_0_0_1"/>
<sequence length="106" mass="12307">MNLKVLSSSSNATLLNLRKAPFYMDEADVAGFEEPREILIDWLVREEQSAQSSPWWQGKTTLTKKVFDNKVVEHFDNRVWITVSQSYNIEGLLRGMLEKFLQTKGR</sequence>
<organism evidence="2 4">
    <name type="scientific">Medicago truncatula</name>
    <name type="common">Barrel medic</name>
    <name type="synonym">Medicago tribuloides</name>
    <dbReference type="NCBI Taxonomy" id="3880"/>
    <lineage>
        <taxon>Eukaryota</taxon>
        <taxon>Viridiplantae</taxon>
        <taxon>Streptophyta</taxon>
        <taxon>Embryophyta</taxon>
        <taxon>Tracheophyta</taxon>
        <taxon>Spermatophyta</taxon>
        <taxon>Magnoliopsida</taxon>
        <taxon>eudicotyledons</taxon>
        <taxon>Gunneridae</taxon>
        <taxon>Pentapetalae</taxon>
        <taxon>rosids</taxon>
        <taxon>fabids</taxon>
        <taxon>Fabales</taxon>
        <taxon>Fabaceae</taxon>
        <taxon>Papilionoideae</taxon>
        <taxon>50 kb inversion clade</taxon>
        <taxon>NPAAA clade</taxon>
        <taxon>Hologalegina</taxon>
        <taxon>IRL clade</taxon>
        <taxon>Trifolieae</taxon>
        <taxon>Medicago</taxon>
    </lineage>
</organism>
<evidence type="ECO:0000313" key="2">
    <source>
        <dbReference type="EMBL" id="KEH30639.1"/>
    </source>
</evidence>
<evidence type="ECO:0000313" key="3">
    <source>
        <dbReference type="EnsemblPlants" id="KEH30639"/>
    </source>
</evidence>
<proteinExistence type="predicted"/>
<dbReference type="InterPro" id="IPR027417">
    <property type="entry name" value="P-loop_NTPase"/>
</dbReference>
<accession>A0A072ULI7</accession>
<dbReference type="InterPro" id="IPR002182">
    <property type="entry name" value="NB-ARC"/>
</dbReference>
<reference evidence="3" key="3">
    <citation type="submission" date="2015-04" db="UniProtKB">
        <authorList>
            <consortium name="EnsemblPlants"/>
        </authorList>
    </citation>
    <scope>IDENTIFICATION</scope>
    <source>
        <strain evidence="3">cv. Jemalong A17</strain>
    </source>
</reference>
<dbReference type="Gene3D" id="3.40.50.300">
    <property type="entry name" value="P-loop containing nucleotide triphosphate hydrolases"/>
    <property type="match status" value="1"/>
</dbReference>
<name>A0A072ULI7_MEDTR</name>
<dbReference type="EMBL" id="CM001220">
    <property type="protein sequence ID" value="KEH30639.1"/>
    <property type="molecule type" value="Genomic_DNA"/>
</dbReference>
<reference evidence="2 4" key="1">
    <citation type="journal article" date="2011" name="Nature">
        <title>The Medicago genome provides insight into the evolution of rhizobial symbioses.</title>
        <authorList>
            <person name="Young N.D."/>
            <person name="Debelle F."/>
            <person name="Oldroyd G.E."/>
            <person name="Geurts R."/>
            <person name="Cannon S.B."/>
            <person name="Udvardi M.K."/>
            <person name="Benedito V.A."/>
            <person name="Mayer K.F."/>
            <person name="Gouzy J."/>
            <person name="Schoof H."/>
            <person name="Van de Peer Y."/>
            <person name="Proost S."/>
            <person name="Cook D.R."/>
            <person name="Meyers B.C."/>
            <person name="Spannagl M."/>
            <person name="Cheung F."/>
            <person name="De Mita S."/>
            <person name="Krishnakumar V."/>
            <person name="Gundlach H."/>
            <person name="Zhou S."/>
            <person name="Mudge J."/>
            <person name="Bharti A.K."/>
            <person name="Murray J.D."/>
            <person name="Naoumkina M.A."/>
            <person name="Rosen B."/>
            <person name="Silverstein K.A."/>
            <person name="Tang H."/>
            <person name="Rombauts S."/>
            <person name="Zhao P.X."/>
            <person name="Zhou P."/>
            <person name="Barbe V."/>
            <person name="Bardou P."/>
            <person name="Bechner M."/>
            <person name="Bellec A."/>
            <person name="Berger A."/>
            <person name="Berges H."/>
            <person name="Bidwell S."/>
            <person name="Bisseling T."/>
            <person name="Choisne N."/>
            <person name="Couloux A."/>
            <person name="Denny R."/>
            <person name="Deshpande S."/>
            <person name="Dai X."/>
            <person name="Doyle J.J."/>
            <person name="Dudez A.M."/>
            <person name="Farmer A.D."/>
            <person name="Fouteau S."/>
            <person name="Franken C."/>
            <person name="Gibelin C."/>
            <person name="Gish J."/>
            <person name="Goldstein S."/>
            <person name="Gonzalez A.J."/>
            <person name="Green P.J."/>
            <person name="Hallab A."/>
            <person name="Hartog M."/>
            <person name="Hua A."/>
            <person name="Humphray S.J."/>
            <person name="Jeong D.H."/>
            <person name="Jing Y."/>
            <person name="Jocker A."/>
            <person name="Kenton S.M."/>
            <person name="Kim D.J."/>
            <person name="Klee K."/>
            <person name="Lai H."/>
            <person name="Lang C."/>
            <person name="Lin S."/>
            <person name="Macmil S.L."/>
            <person name="Magdelenat G."/>
            <person name="Matthews L."/>
            <person name="McCorrison J."/>
            <person name="Monaghan E.L."/>
            <person name="Mun J.H."/>
            <person name="Najar F.Z."/>
            <person name="Nicholson C."/>
            <person name="Noirot C."/>
            <person name="O'Bleness M."/>
            <person name="Paule C.R."/>
            <person name="Poulain J."/>
            <person name="Prion F."/>
            <person name="Qin B."/>
            <person name="Qu C."/>
            <person name="Retzel E.F."/>
            <person name="Riddle C."/>
            <person name="Sallet E."/>
            <person name="Samain S."/>
            <person name="Samson N."/>
            <person name="Sanders I."/>
            <person name="Saurat O."/>
            <person name="Scarpelli C."/>
            <person name="Schiex T."/>
            <person name="Segurens B."/>
            <person name="Severin A.J."/>
            <person name="Sherrier D.J."/>
            <person name="Shi R."/>
            <person name="Sims S."/>
            <person name="Singer S.R."/>
            <person name="Sinharoy S."/>
            <person name="Sterck L."/>
            <person name="Viollet A."/>
            <person name="Wang B.B."/>
            <person name="Wang K."/>
            <person name="Wang M."/>
            <person name="Wang X."/>
            <person name="Warfsmann J."/>
            <person name="Weissenbach J."/>
            <person name="White D.D."/>
            <person name="White J.D."/>
            <person name="Wiley G.B."/>
            <person name="Wincker P."/>
            <person name="Xing Y."/>
            <person name="Yang L."/>
            <person name="Yao Z."/>
            <person name="Ying F."/>
            <person name="Zhai J."/>
            <person name="Zhou L."/>
            <person name="Zuber A."/>
            <person name="Denarie J."/>
            <person name="Dixon R.A."/>
            <person name="May G.D."/>
            <person name="Schwartz D.C."/>
            <person name="Rogers J."/>
            <person name="Quetier F."/>
            <person name="Town C.D."/>
            <person name="Roe B.A."/>
        </authorList>
    </citation>
    <scope>NUCLEOTIDE SEQUENCE [LARGE SCALE GENOMIC DNA]</scope>
    <source>
        <strain evidence="2">A17</strain>
        <strain evidence="3 4">cv. Jemalong A17</strain>
    </source>
</reference>
<dbReference type="SUPFAM" id="SSF52540">
    <property type="entry name" value="P-loop containing nucleoside triphosphate hydrolases"/>
    <property type="match status" value="1"/>
</dbReference>
<evidence type="ECO:0000313" key="4">
    <source>
        <dbReference type="Proteomes" id="UP000002051"/>
    </source>
</evidence>
<dbReference type="Proteomes" id="UP000002051">
    <property type="component" value="Chromosome 4"/>
</dbReference>
<keyword evidence="4" id="KW-1185">Reference proteome</keyword>
<gene>
    <name evidence="2" type="ordered locus">MTR_4g077290</name>
</gene>
<protein>
    <submittedName>
        <fullName evidence="2">NB-ARC domain disease resistance protein</fullName>
    </submittedName>
</protein>
<reference evidence="2 4" key="2">
    <citation type="journal article" date="2014" name="BMC Genomics">
        <title>An improved genome release (version Mt4.0) for the model legume Medicago truncatula.</title>
        <authorList>
            <person name="Tang H."/>
            <person name="Krishnakumar V."/>
            <person name="Bidwell S."/>
            <person name="Rosen B."/>
            <person name="Chan A."/>
            <person name="Zhou S."/>
            <person name="Gentzbittel L."/>
            <person name="Childs K.L."/>
            <person name="Yandell M."/>
            <person name="Gundlach H."/>
            <person name="Mayer K.F."/>
            <person name="Schwartz D.C."/>
            <person name="Town C.D."/>
        </authorList>
    </citation>
    <scope>GENOME REANNOTATION</scope>
    <source>
        <strain evidence="2">A17</strain>
        <strain evidence="3 4">cv. Jemalong A17</strain>
    </source>
</reference>
<dbReference type="AlphaFoldDB" id="A0A072ULI7"/>
<evidence type="ECO:0000259" key="1">
    <source>
        <dbReference type="Pfam" id="PF00931"/>
    </source>
</evidence>
<feature type="domain" description="NB-ARC" evidence="1">
    <location>
        <begin position="58"/>
        <end position="103"/>
    </location>
</feature>
<dbReference type="PANTHER" id="PTHR19338">
    <property type="entry name" value="TRANSLOCASE OF INNER MITOCHONDRIAL MEMBRANE 13 HOMOLOG"/>
    <property type="match status" value="1"/>
</dbReference>
<dbReference type="Pfam" id="PF00931">
    <property type="entry name" value="NB-ARC"/>
    <property type="match status" value="1"/>
</dbReference>
<dbReference type="EnsemblPlants" id="KEH30639">
    <property type="protein sequence ID" value="KEH30639"/>
    <property type="gene ID" value="MTR_4g077290"/>
</dbReference>
<dbReference type="PANTHER" id="PTHR19338:SF32">
    <property type="entry name" value="OS06G0287500 PROTEIN"/>
    <property type="match status" value="1"/>
</dbReference>